<sequence length="131" mass="13441">MRGLSKNARSILPLLVLAGCSSEQPIVPPVAEGTEHVACAVDGETELADACAVERTDEDGKLVLVIRHPGGAFRRFAVLTDGRGIAVADGADEAATRLDGGALEVTVGDDRYLFPATLKPGGESTGGADAR</sequence>
<dbReference type="PROSITE" id="PS51257">
    <property type="entry name" value="PROKAR_LIPOPROTEIN"/>
    <property type="match status" value="1"/>
</dbReference>
<name>A0A916X5N5_9SPHN</name>
<dbReference type="AlphaFoldDB" id="A0A916X5N5"/>
<gene>
    <name evidence="1" type="ORF">GCM10011494_20530</name>
</gene>
<proteinExistence type="predicted"/>
<evidence type="ECO:0000313" key="1">
    <source>
        <dbReference type="EMBL" id="GGC01888.1"/>
    </source>
</evidence>
<accession>A0A916X5N5</accession>
<comment type="caution">
    <text evidence="1">The sequence shown here is derived from an EMBL/GenBank/DDBJ whole genome shotgun (WGS) entry which is preliminary data.</text>
</comment>
<evidence type="ECO:0000313" key="2">
    <source>
        <dbReference type="Proteomes" id="UP000608154"/>
    </source>
</evidence>
<reference evidence="1" key="1">
    <citation type="journal article" date="2014" name="Int. J. Syst. Evol. Microbiol.">
        <title>Complete genome sequence of Corynebacterium casei LMG S-19264T (=DSM 44701T), isolated from a smear-ripened cheese.</title>
        <authorList>
            <consortium name="US DOE Joint Genome Institute (JGI-PGF)"/>
            <person name="Walter F."/>
            <person name="Albersmeier A."/>
            <person name="Kalinowski J."/>
            <person name="Ruckert C."/>
        </authorList>
    </citation>
    <scope>NUCLEOTIDE SEQUENCE</scope>
    <source>
        <strain evidence="1">CGMCC 1.15095</strain>
    </source>
</reference>
<keyword evidence="2" id="KW-1185">Reference proteome</keyword>
<organism evidence="1 2">
    <name type="scientific">Novosphingobium endophyticum</name>
    <dbReference type="NCBI Taxonomy" id="1955250"/>
    <lineage>
        <taxon>Bacteria</taxon>
        <taxon>Pseudomonadati</taxon>
        <taxon>Pseudomonadota</taxon>
        <taxon>Alphaproteobacteria</taxon>
        <taxon>Sphingomonadales</taxon>
        <taxon>Sphingomonadaceae</taxon>
        <taxon>Novosphingobium</taxon>
    </lineage>
</organism>
<evidence type="ECO:0008006" key="3">
    <source>
        <dbReference type="Google" id="ProtNLM"/>
    </source>
</evidence>
<dbReference type="Proteomes" id="UP000608154">
    <property type="component" value="Unassembled WGS sequence"/>
</dbReference>
<protein>
    <recommendedName>
        <fullName evidence="3">Lipoprotein</fullName>
    </recommendedName>
</protein>
<reference evidence="1" key="2">
    <citation type="submission" date="2020-09" db="EMBL/GenBank/DDBJ databases">
        <authorList>
            <person name="Sun Q."/>
            <person name="Zhou Y."/>
        </authorList>
    </citation>
    <scope>NUCLEOTIDE SEQUENCE</scope>
    <source>
        <strain evidence="1">CGMCC 1.15095</strain>
    </source>
</reference>
<dbReference type="EMBL" id="BMHK01000012">
    <property type="protein sequence ID" value="GGC01888.1"/>
    <property type="molecule type" value="Genomic_DNA"/>
</dbReference>